<accession>G0TYR9</accession>
<reference evidence="2" key="1">
    <citation type="journal article" date="2012" name="Proc. Natl. Acad. Sci. U.S.A.">
        <title>Antigenic diversity is generated by distinct evolutionary mechanisms in African trypanosome species.</title>
        <authorList>
            <person name="Jackson A.P."/>
            <person name="Berry A."/>
            <person name="Aslett M."/>
            <person name="Allison H.C."/>
            <person name="Burton P."/>
            <person name="Vavrova-Anderson J."/>
            <person name="Brown R."/>
            <person name="Browne H."/>
            <person name="Corton N."/>
            <person name="Hauser H."/>
            <person name="Gamble J."/>
            <person name="Gilderthorp R."/>
            <person name="Marcello L."/>
            <person name="McQuillan J."/>
            <person name="Otto T.D."/>
            <person name="Quail M.A."/>
            <person name="Sanders M.J."/>
            <person name="van Tonder A."/>
            <person name="Ginger M.L."/>
            <person name="Field M.C."/>
            <person name="Barry J.D."/>
            <person name="Hertz-Fowler C."/>
            <person name="Berriman M."/>
        </authorList>
    </citation>
    <scope>NUCLEOTIDE SEQUENCE</scope>
    <source>
        <strain evidence="2">Y486</strain>
    </source>
</reference>
<proteinExistence type="predicted"/>
<dbReference type="PANTHER" id="PTHR12126">
    <property type="entry name" value="NADH-UBIQUINONE OXIDOREDUCTASE 39 KDA SUBUNIT-RELATED"/>
    <property type="match status" value="1"/>
</dbReference>
<dbReference type="InterPro" id="IPR001509">
    <property type="entry name" value="Epimerase_deHydtase"/>
</dbReference>
<dbReference type="Gene3D" id="3.40.50.720">
    <property type="entry name" value="NAD(P)-binding Rossmann-like Domain"/>
    <property type="match status" value="1"/>
</dbReference>
<dbReference type="GO" id="GO:0044877">
    <property type="term" value="F:protein-containing complex binding"/>
    <property type="evidence" value="ECO:0007669"/>
    <property type="project" value="TreeGrafter"/>
</dbReference>
<dbReference type="EMBL" id="HE573023">
    <property type="protein sequence ID" value="CCC49118.1"/>
    <property type="molecule type" value="Genomic_DNA"/>
</dbReference>
<dbReference type="PANTHER" id="PTHR12126:SF16">
    <property type="entry name" value="MIOREX COMPLEX COMPONENT 2"/>
    <property type="match status" value="1"/>
</dbReference>
<dbReference type="Pfam" id="PF01370">
    <property type="entry name" value="Epimerase"/>
    <property type="match status" value="1"/>
</dbReference>
<feature type="domain" description="NAD-dependent epimerase/dehydratase" evidence="1">
    <location>
        <begin position="7"/>
        <end position="195"/>
    </location>
</feature>
<evidence type="ECO:0000259" key="1">
    <source>
        <dbReference type="Pfam" id="PF01370"/>
    </source>
</evidence>
<dbReference type="InterPro" id="IPR036291">
    <property type="entry name" value="NAD(P)-bd_dom_sf"/>
</dbReference>
<protein>
    <recommendedName>
        <fullName evidence="1">NAD-dependent epimerase/dehydratase domain-containing protein</fullName>
    </recommendedName>
</protein>
<organism evidence="2">
    <name type="scientific">Trypanosoma vivax (strain Y486)</name>
    <dbReference type="NCBI Taxonomy" id="1055687"/>
    <lineage>
        <taxon>Eukaryota</taxon>
        <taxon>Discoba</taxon>
        <taxon>Euglenozoa</taxon>
        <taxon>Kinetoplastea</taxon>
        <taxon>Metakinetoplastina</taxon>
        <taxon>Trypanosomatida</taxon>
        <taxon>Trypanosomatidae</taxon>
        <taxon>Trypanosoma</taxon>
        <taxon>Duttonella</taxon>
    </lineage>
</organism>
<dbReference type="SUPFAM" id="SSF51735">
    <property type="entry name" value="NAD(P)-binding Rossmann-fold domains"/>
    <property type="match status" value="1"/>
</dbReference>
<dbReference type="OMA" id="YPYGHVI"/>
<evidence type="ECO:0000313" key="2">
    <source>
        <dbReference type="EMBL" id="CCC49118.1"/>
    </source>
</evidence>
<dbReference type="GO" id="GO:0005739">
    <property type="term" value="C:mitochondrion"/>
    <property type="evidence" value="ECO:0007669"/>
    <property type="project" value="TreeGrafter"/>
</dbReference>
<sequence>MCARKLLVFGGTGFIGSAVIKRALRRGWHVVCGTRGGLPASGSPLSIELERLKVAKQRSSVEAEGLEVLDFESSLEFITIDATSRSQVAQFLEDQADASAIVSCVGKLTRDHDEARRVCGDANANIAAVLYESNHAARRFVLVSAEPPNPFNNVLCHRWVLKGYLLGKKIAERAVLENLGARGVVLRPGFVYGSRYVPLGGSGISIPLWLLGKPLETVLRPLGKHGILVPPVNVDVVAEAALQAAEGSTASGILNYYDMQELWSRSKLSKVGDKQMDDYRSKVLQKEDPANSKSKE</sequence>
<name>G0TYR9_TRYVY</name>
<dbReference type="AlphaFoldDB" id="G0TYR9"/>
<gene>
    <name evidence="2" type="ORF">TVY486_0704520</name>
</gene>
<dbReference type="VEuPathDB" id="TriTrypDB:TvY486_0704520"/>
<dbReference type="InterPro" id="IPR051207">
    <property type="entry name" value="ComplexI_NDUFA9_subunit"/>
</dbReference>